<evidence type="ECO:0000313" key="2">
    <source>
        <dbReference type="Proteomes" id="UP000306985"/>
    </source>
</evidence>
<dbReference type="OrthoDB" id="3173471at2"/>
<accession>A0A4U6QA54</accession>
<sequence length="333" mass="36647">MPRAPWPLPDNLVDRPILVGSSQVPPSRLRRRDVWAPHHGVRIVAGSAADWQHESGAVALRRRCLALLAAVPNGVALSSLTAARIWPLPLPFDDGAEDLHVVALGDAWTPRRPGVRARQISDRGAQIVERHGLRTIDPATLLCHLSLVLTMPDLVAVADALILDSVYPEEGRPYVTLTDLTERLTTYRGRGRRKVAQAVVLARQGSESRPETLLRLRLLDGGLPEPRLNVDIRSSNGAFLGRGDLVYEEFRVVVEYDGDHHRTDTLVFDRDVLRLDGLAAAGWRVVRVTGRAFFGSPAATVHRVRRALLDAGWSGTTSDRHRDRAEHAVSATS</sequence>
<organism evidence="1 2">
    <name type="scientific">Nakamurella flava</name>
    <dbReference type="NCBI Taxonomy" id="2576308"/>
    <lineage>
        <taxon>Bacteria</taxon>
        <taxon>Bacillati</taxon>
        <taxon>Actinomycetota</taxon>
        <taxon>Actinomycetes</taxon>
        <taxon>Nakamurellales</taxon>
        <taxon>Nakamurellaceae</taxon>
        <taxon>Nakamurella</taxon>
    </lineage>
</organism>
<proteinExistence type="predicted"/>
<dbReference type="Proteomes" id="UP000306985">
    <property type="component" value="Unassembled WGS sequence"/>
</dbReference>
<comment type="caution">
    <text evidence="1">The sequence shown here is derived from an EMBL/GenBank/DDBJ whole genome shotgun (WGS) entry which is preliminary data.</text>
</comment>
<name>A0A4U6QA54_9ACTN</name>
<dbReference type="InterPro" id="IPR011335">
    <property type="entry name" value="Restrct_endonuc-II-like"/>
</dbReference>
<evidence type="ECO:0000313" key="1">
    <source>
        <dbReference type="EMBL" id="TKV56788.1"/>
    </source>
</evidence>
<protein>
    <recommendedName>
        <fullName evidence="3">DUF559 domain-containing protein</fullName>
    </recommendedName>
</protein>
<dbReference type="RefSeq" id="WP_137451175.1">
    <property type="nucleotide sequence ID" value="NZ_SZZH01000006.1"/>
</dbReference>
<dbReference type="EMBL" id="SZZH01000006">
    <property type="protein sequence ID" value="TKV56788.1"/>
    <property type="molecule type" value="Genomic_DNA"/>
</dbReference>
<dbReference type="SUPFAM" id="SSF52980">
    <property type="entry name" value="Restriction endonuclease-like"/>
    <property type="match status" value="1"/>
</dbReference>
<keyword evidence="2" id="KW-1185">Reference proteome</keyword>
<reference evidence="1 2" key="1">
    <citation type="submission" date="2019-05" db="EMBL/GenBank/DDBJ databases">
        <title>Nakamurella sp. N5BH11, whole genome shotgun sequence.</title>
        <authorList>
            <person name="Tuo L."/>
        </authorList>
    </citation>
    <scope>NUCLEOTIDE SEQUENCE [LARGE SCALE GENOMIC DNA]</scope>
    <source>
        <strain evidence="1 2">N5BH11</strain>
    </source>
</reference>
<dbReference type="AlphaFoldDB" id="A0A4U6QA54"/>
<evidence type="ECO:0008006" key="3">
    <source>
        <dbReference type="Google" id="ProtNLM"/>
    </source>
</evidence>
<gene>
    <name evidence="1" type="ORF">FDO65_18220</name>
</gene>